<comment type="subcellular location">
    <subcellularLocation>
        <location evidence="1 7">Endoplasmic reticulum membrane</location>
        <topology evidence="1 7">Single-pass type I membrane protein</topology>
    </subcellularLocation>
</comment>
<dbReference type="FunCoup" id="A0A2V0PQG8">
    <property type="interactions" value="2074"/>
</dbReference>
<evidence type="ECO:0000256" key="7">
    <source>
        <dbReference type="RuleBase" id="RU368074"/>
    </source>
</evidence>
<reference evidence="9 10" key="1">
    <citation type="journal article" date="2018" name="Sci. Rep.">
        <title>Raphidocelis subcapitata (=Pseudokirchneriella subcapitata) provides an insight into genome evolution and environmental adaptations in the Sphaeropleales.</title>
        <authorList>
            <person name="Suzuki S."/>
            <person name="Yamaguchi H."/>
            <person name="Nakajima N."/>
            <person name="Kawachi M."/>
        </authorList>
    </citation>
    <scope>NUCLEOTIDE SEQUENCE [LARGE SCALE GENOMIC DNA]</scope>
    <source>
        <strain evidence="9 10">NIES-35</strain>
    </source>
</reference>
<dbReference type="InParanoid" id="A0A2V0PQG8"/>
<dbReference type="AlphaFoldDB" id="A0A2V0PQG8"/>
<comment type="function">
    <text evidence="7">TRAP proteins are part of a complex whose function is to bind calcium to the ER membrane and thereby regulate the retention of ER resident proteins. May be involved in the recycling of the translocation apparatus after completion of the translocation process or may function as a membrane-bound chaperone facilitating folding of translocated proteins.</text>
</comment>
<keyword evidence="4 7" id="KW-0256">Endoplasmic reticulum</keyword>
<dbReference type="GO" id="GO:0005789">
    <property type="term" value="C:endoplasmic reticulum membrane"/>
    <property type="evidence" value="ECO:0007669"/>
    <property type="project" value="UniProtKB-SubCell"/>
</dbReference>
<gene>
    <name evidence="9" type="ORF">Rsub_11941</name>
</gene>
<comment type="subunit">
    <text evidence="7">Heterotetramer of TRAP-alpha, TRAP-beta, TRAP-delta and TRAP-gamma.</text>
</comment>
<keyword evidence="7" id="KW-0106">Calcium</keyword>
<evidence type="ECO:0000256" key="5">
    <source>
        <dbReference type="ARBA" id="ARBA00022989"/>
    </source>
</evidence>
<dbReference type="Pfam" id="PF03896">
    <property type="entry name" value="TRAP_alpha"/>
    <property type="match status" value="1"/>
</dbReference>
<feature type="chain" id="PRO_5015976605" description="Translocon-associated protein subunit alpha" evidence="8">
    <location>
        <begin position="23"/>
        <end position="236"/>
    </location>
</feature>
<dbReference type="EMBL" id="BDRX01000158">
    <property type="protein sequence ID" value="GBF99455.1"/>
    <property type="molecule type" value="Genomic_DNA"/>
</dbReference>
<dbReference type="OrthoDB" id="1926781at2759"/>
<feature type="signal peptide" evidence="8">
    <location>
        <begin position="1"/>
        <end position="22"/>
    </location>
</feature>
<dbReference type="PANTHER" id="PTHR12924:SF0">
    <property type="entry name" value="TRANSLOCON-ASSOCIATED PROTEIN SUBUNIT ALPHA"/>
    <property type="match status" value="1"/>
</dbReference>
<dbReference type="Proteomes" id="UP000247498">
    <property type="component" value="Unassembled WGS sequence"/>
</dbReference>
<comment type="similarity">
    <text evidence="7">Belongs to the TRAP-alpha family.</text>
</comment>
<keyword evidence="3 7" id="KW-0732">Signal</keyword>
<evidence type="ECO:0000256" key="3">
    <source>
        <dbReference type="ARBA" id="ARBA00022729"/>
    </source>
</evidence>
<evidence type="ECO:0000256" key="8">
    <source>
        <dbReference type="SAM" id="SignalP"/>
    </source>
</evidence>
<name>A0A2V0PQG8_9CHLO</name>
<keyword evidence="10" id="KW-1185">Reference proteome</keyword>
<accession>A0A2V0PQG8</accession>
<keyword evidence="6 7" id="KW-0472">Membrane</keyword>
<dbReference type="InterPro" id="IPR005595">
    <property type="entry name" value="TRAP_alpha"/>
</dbReference>
<evidence type="ECO:0000256" key="1">
    <source>
        <dbReference type="ARBA" id="ARBA00004115"/>
    </source>
</evidence>
<feature type="transmembrane region" description="Helical" evidence="7">
    <location>
        <begin position="167"/>
        <end position="189"/>
    </location>
</feature>
<dbReference type="PANTHER" id="PTHR12924">
    <property type="entry name" value="TRANSLOCON-ASSOCIATED PROTEIN, ALPHA SUBUNIT"/>
    <property type="match status" value="1"/>
</dbReference>
<proteinExistence type="inferred from homology"/>
<evidence type="ECO:0000313" key="10">
    <source>
        <dbReference type="Proteomes" id="UP000247498"/>
    </source>
</evidence>
<keyword evidence="2 7" id="KW-0812">Transmembrane</keyword>
<dbReference type="STRING" id="307507.A0A2V0PQG8"/>
<evidence type="ECO:0000256" key="2">
    <source>
        <dbReference type="ARBA" id="ARBA00022692"/>
    </source>
</evidence>
<comment type="domain">
    <text evidence="7">Shows a remarkable charge distribution with the N-terminus being highly negatively charged, and the cytoplasmic C-terminus positively charged.</text>
</comment>
<evidence type="ECO:0000313" key="9">
    <source>
        <dbReference type="EMBL" id="GBF99455.1"/>
    </source>
</evidence>
<evidence type="ECO:0000256" key="6">
    <source>
        <dbReference type="ARBA" id="ARBA00023136"/>
    </source>
</evidence>
<keyword evidence="5 7" id="KW-1133">Transmembrane helix</keyword>
<evidence type="ECO:0000256" key="4">
    <source>
        <dbReference type="ARBA" id="ARBA00022824"/>
    </source>
</evidence>
<protein>
    <recommendedName>
        <fullName evidence="7">Translocon-associated protein subunit alpha</fullName>
        <shortName evidence="7">TRAP-alpha</shortName>
    </recommendedName>
    <alternativeName>
        <fullName evidence="7">Signal sequence receptor subunit alpha</fullName>
    </alternativeName>
</protein>
<organism evidence="9 10">
    <name type="scientific">Raphidocelis subcapitata</name>
    <dbReference type="NCBI Taxonomy" id="307507"/>
    <lineage>
        <taxon>Eukaryota</taxon>
        <taxon>Viridiplantae</taxon>
        <taxon>Chlorophyta</taxon>
        <taxon>core chlorophytes</taxon>
        <taxon>Chlorophyceae</taxon>
        <taxon>CS clade</taxon>
        <taxon>Sphaeropleales</taxon>
        <taxon>Selenastraceae</taxon>
        <taxon>Raphidocelis</taxon>
    </lineage>
</organism>
<sequence length="236" mass="25367">MARSKTCLLALAVVLALQGAIAQRASDILGNLPPTGDSLTLAHYFPEHSAKQIPAGDVISVVVSGRNTGSKALNLSAIVGSINSPQNYEMFIQNFTIARYFAPLAPGAEASVEYKFRADPILGSTPPREWTLALHALYEVDGAYFANTFFNATVDIAEAPRLVDPDLIWLAVTMIALIAGAAYLAYTLLADKLGLNKGKAKKAKRVDGPVALDEDEWIKGTHYDVAKRRRAAAKRA</sequence>
<comment type="caution">
    <text evidence="9">The sequence shown here is derived from an EMBL/GenBank/DDBJ whole genome shotgun (WGS) entry which is preliminary data.</text>
</comment>